<evidence type="ECO:0000256" key="2">
    <source>
        <dbReference type="ARBA" id="ARBA00022692"/>
    </source>
</evidence>
<accession>A0AAD5VT43</accession>
<dbReference type="Proteomes" id="UP001213000">
    <property type="component" value="Unassembled WGS sequence"/>
</dbReference>
<dbReference type="AlphaFoldDB" id="A0AAD5VT43"/>
<feature type="transmembrane region" description="Helical" evidence="6">
    <location>
        <begin position="164"/>
        <end position="186"/>
    </location>
</feature>
<evidence type="ECO:0000256" key="1">
    <source>
        <dbReference type="ARBA" id="ARBA00004141"/>
    </source>
</evidence>
<evidence type="ECO:0000256" key="4">
    <source>
        <dbReference type="ARBA" id="ARBA00023136"/>
    </source>
</evidence>
<protein>
    <recommendedName>
        <fullName evidence="7">Integral membrane bound transporter domain-containing protein</fullName>
    </recommendedName>
</protein>
<comment type="caution">
    <text evidence="8">The sequence shown here is derived from an EMBL/GenBank/DDBJ whole genome shotgun (WGS) entry which is preliminary data.</text>
</comment>
<evidence type="ECO:0000256" key="5">
    <source>
        <dbReference type="SAM" id="MobiDB-lite"/>
    </source>
</evidence>
<dbReference type="InterPro" id="IPR049453">
    <property type="entry name" value="Memb_transporter_dom"/>
</dbReference>
<feature type="domain" description="Integral membrane bound transporter" evidence="7">
    <location>
        <begin position="565"/>
        <end position="689"/>
    </location>
</feature>
<feature type="transmembrane region" description="Helical" evidence="6">
    <location>
        <begin position="77"/>
        <end position="96"/>
    </location>
</feature>
<keyword evidence="3 6" id="KW-1133">Transmembrane helix</keyword>
<evidence type="ECO:0000256" key="3">
    <source>
        <dbReference type="ARBA" id="ARBA00022989"/>
    </source>
</evidence>
<sequence>MPFINSRNLHLFMSALWRLVASRRFLARVLSTVLCATLVVLKPFSRYGGNSAFLALTIKELVFSPQENLPQQIEATFFNLVGGLAGISLSSLGKFLASLSYHRTGSSILTRCIPGLTLSSICFLAGWFKSWLPRLTLASRIACFVSIWLLTADVGGPQHIHQEAISFIWIVGVAASTSLFSCMIILRWSSTQFAVELANAFSELRSCLQGNLEEHIAEKSEENVSISTNTAPADLLQRSVSLEKLYQQAYFELRIGRVSVKSLKPLITTVEHLRRVLSRHLLIPQVSSNDEKEEANFVSAFRQPALDLGAVLLESMEVIEEQIIACYNASAFSNTPETTTNLLEFQARLVEAVNLARRHLEKISDQLDLQKRKSSGDVRLPRKVGDACSCMIFLLQMAQEIQFGLRVVNEVRSCFDESRPRLWYPRFSLAWLGVTPTVVSHEDAGTFLDEGTPEESSLLSDREALQGIAERTYNGYRDEHENYIERLTVKKNRVTGRPFSPEWFRSLIQSNWNHPKMLRARLRLSKVTRAFKQSAHLRHAFKNAAGVALLGLPAYLGNGTPGQKWFNQSYGQWMVISYVWVLETNTGATIRVGYLRLNGTLLGAAYAWVASLICKINPYGLVMLMLLAELPISWIIMKSTFSPMGTVASVTLPPILFTPYFKPSQESYTWRIALLRAALIAVGIVGALLANSLLFPRHCRVLFLTRVCETLGLSNQLFMNMSRSLFQPSQVSAFHKKRNYKLEREIRNYLNMLAILLKTMDDEASLIPKPMHRYRRVLTVLHQLSQLLTNLRKIGQHVPKKEVVMAVAPQRRELVSRICIGLFASEQVFRARQPLPQFLPSSRAAFMALERQVEEHLLETRHEDCETSGMSLIYIFAELDLLAELVDTIDELVELTRQLFGTSAWLDPAHPTPLHPSGMTSIQEESTVMSRVPTW</sequence>
<feature type="transmembrane region" description="Helical" evidence="6">
    <location>
        <begin position="673"/>
        <end position="695"/>
    </location>
</feature>
<reference evidence="8" key="1">
    <citation type="submission" date="2022-07" db="EMBL/GenBank/DDBJ databases">
        <title>Genome Sequence of Leucocoprinus birnbaumii.</title>
        <authorList>
            <person name="Buettner E."/>
        </authorList>
    </citation>
    <scope>NUCLEOTIDE SEQUENCE</scope>
    <source>
        <strain evidence="8">VT141</strain>
    </source>
</reference>
<dbReference type="EMBL" id="JANIEX010000435">
    <property type="protein sequence ID" value="KAJ3567123.1"/>
    <property type="molecule type" value="Genomic_DNA"/>
</dbReference>
<keyword evidence="4 6" id="KW-0472">Membrane</keyword>
<organism evidence="8 9">
    <name type="scientific">Leucocoprinus birnbaumii</name>
    <dbReference type="NCBI Taxonomy" id="56174"/>
    <lineage>
        <taxon>Eukaryota</taxon>
        <taxon>Fungi</taxon>
        <taxon>Dikarya</taxon>
        <taxon>Basidiomycota</taxon>
        <taxon>Agaricomycotina</taxon>
        <taxon>Agaricomycetes</taxon>
        <taxon>Agaricomycetidae</taxon>
        <taxon>Agaricales</taxon>
        <taxon>Agaricineae</taxon>
        <taxon>Agaricaceae</taxon>
        <taxon>Leucocoprinus</taxon>
    </lineage>
</organism>
<evidence type="ECO:0000313" key="8">
    <source>
        <dbReference type="EMBL" id="KAJ3567123.1"/>
    </source>
</evidence>
<name>A0AAD5VT43_9AGAR</name>
<keyword evidence="2 6" id="KW-0812">Transmembrane</keyword>
<keyword evidence="9" id="KW-1185">Reference proteome</keyword>
<comment type="subcellular location">
    <subcellularLocation>
        <location evidence="1">Membrane</location>
        <topology evidence="1">Multi-pass membrane protein</topology>
    </subcellularLocation>
</comment>
<feature type="region of interest" description="Disordered" evidence="5">
    <location>
        <begin position="912"/>
        <end position="935"/>
    </location>
</feature>
<gene>
    <name evidence="8" type="ORF">NP233_g6565</name>
</gene>
<dbReference type="PANTHER" id="PTHR47804:SF3">
    <property type="entry name" value="PROTEIN BRE4"/>
    <property type="match status" value="1"/>
</dbReference>
<evidence type="ECO:0000256" key="6">
    <source>
        <dbReference type="SAM" id="Phobius"/>
    </source>
</evidence>
<evidence type="ECO:0000259" key="7">
    <source>
        <dbReference type="Pfam" id="PF13515"/>
    </source>
</evidence>
<dbReference type="GO" id="GO:0016020">
    <property type="term" value="C:membrane"/>
    <property type="evidence" value="ECO:0007669"/>
    <property type="project" value="UniProtKB-SubCell"/>
</dbReference>
<proteinExistence type="predicted"/>
<evidence type="ECO:0000313" key="9">
    <source>
        <dbReference type="Proteomes" id="UP001213000"/>
    </source>
</evidence>
<dbReference type="InterPro" id="IPR052430">
    <property type="entry name" value="IVT-Associated"/>
</dbReference>
<feature type="transmembrane region" description="Helical" evidence="6">
    <location>
        <begin position="25"/>
        <end position="44"/>
    </location>
</feature>
<feature type="transmembrane region" description="Helical" evidence="6">
    <location>
        <begin position="108"/>
        <end position="128"/>
    </location>
</feature>
<dbReference type="Pfam" id="PF13515">
    <property type="entry name" value="FUSC_2"/>
    <property type="match status" value="1"/>
</dbReference>
<feature type="transmembrane region" description="Helical" evidence="6">
    <location>
        <begin position="643"/>
        <end position="661"/>
    </location>
</feature>
<feature type="compositionally biased region" description="Polar residues" evidence="5">
    <location>
        <begin position="918"/>
        <end position="929"/>
    </location>
</feature>
<dbReference type="PANTHER" id="PTHR47804">
    <property type="entry name" value="60S RIBOSOMAL PROTEIN L19"/>
    <property type="match status" value="1"/>
</dbReference>